<dbReference type="Proteomes" id="UP000031737">
    <property type="component" value="Unassembled WGS sequence"/>
</dbReference>
<dbReference type="VEuPathDB" id="TriTrypDB:TRSC58_05871"/>
<accession>A0A061IX41</accession>
<dbReference type="AlphaFoldDB" id="A0A061IX41"/>
<sequence length="197" mass="21937">MGQGLTCGATLGAGLSLSALPARISLADHLGICAVAAGCGLCVDFVSDCCAKEGRVIIHRDVLLQAKDVLRHVFTFYTICESNPIARCFRQKHEWLVLESHGLRYYTVQKNPATGDVLMDVRSSLRAANDVGLSVAGRPVHTGEIRLHRVDLEFDLPNDLQVAYMIAWLRKEDPRWSFSTENSRQFTTRVRYALNDF</sequence>
<name>A0A061IX41_TRYRA</name>
<dbReference type="EMBL" id="AUPL01005871">
    <property type="protein sequence ID" value="ESL06456.1"/>
    <property type="molecule type" value="Genomic_DNA"/>
</dbReference>
<protein>
    <submittedName>
        <fullName evidence="1">Uncharacterized protein</fullName>
    </submittedName>
</protein>
<gene>
    <name evidence="1" type="ORF">TRSC58_05871</name>
</gene>
<reference evidence="1 2" key="1">
    <citation type="submission" date="2013-07" db="EMBL/GenBank/DDBJ databases">
        <authorList>
            <person name="Stoco P.H."/>
            <person name="Wagner G."/>
            <person name="Gerber A."/>
            <person name="Zaha A."/>
            <person name="Thompson C."/>
            <person name="Bartholomeu D.C."/>
            <person name="Luckemeyer D.D."/>
            <person name="Bahia D."/>
            <person name="Loreto E."/>
            <person name="Prestes E.B."/>
            <person name="Lima F.M."/>
            <person name="Rodrigues-Luiz G."/>
            <person name="Vallejo G.A."/>
            <person name="Filho J.F."/>
            <person name="Monteiro K.M."/>
            <person name="Tyler K.M."/>
            <person name="de Almeida L.G."/>
            <person name="Ortiz M.F."/>
            <person name="Siervo M.A."/>
            <person name="de Moraes M.H."/>
            <person name="Cunha O.L."/>
            <person name="Mendonca-Neto R."/>
            <person name="Silva R."/>
            <person name="Teixeira S.M."/>
            <person name="Murta S.M."/>
            <person name="Sincero T.C."/>
            <person name="Mendes T.A."/>
            <person name="Urmenyi T.P."/>
            <person name="Silva V.G."/>
            <person name="da Rocha W.D."/>
            <person name="Andersson B."/>
            <person name="Romanha A.J."/>
            <person name="Steindel M."/>
            <person name="de Vasconcelos A.T."/>
            <person name="Grisard E.C."/>
        </authorList>
    </citation>
    <scope>NUCLEOTIDE SEQUENCE [LARGE SCALE GENOMIC DNA]</scope>
    <source>
        <strain evidence="1 2">SC58</strain>
    </source>
</reference>
<evidence type="ECO:0000313" key="2">
    <source>
        <dbReference type="Proteomes" id="UP000031737"/>
    </source>
</evidence>
<keyword evidence="2" id="KW-1185">Reference proteome</keyword>
<evidence type="ECO:0000313" key="1">
    <source>
        <dbReference type="EMBL" id="ESL06456.1"/>
    </source>
</evidence>
<comment type="caution">
    <text evidence="1">The sequence shown here is derived from an EMBL/GenBank/DDBJ whole genome shotgun (WGS) entry which is preliminary data.</text>
</comment>
<organism evidence="1 2">
    <name type="scientific">Trypanosoma rangeli SC58</name>
    <dbReference type="NCBI Taxonomy" id="429131"/>
    <lineage>
        <taxon>Eukaryota</taxon>
        <taxon>Discoba</taxon>
        <taxon>Euglenozoa</taxon>
        <taxon>Kinetoplastea</taxon>
        <taxon>Metakinetoplastina</taxon>
        <taxon>Trypanosomatida</taxon>
        <taxon>Trypanosomatidae</taxon>
        <taxon>Trypanosoma</taxon>
        <taxon>Herpetosoma</taxon>
    </lineage>
</organism>
<dbReference type="OrthoDB" id="275474at2759"/>
<proteinExistence type="predicted"/>